<proteinExistence type="predicted"/>
<sequence length="78" mass="9559">MSFLWRHRGGLSLKFWRLEEVAQRAQFFTLPSIHLTRRNARKRQSLFDREEGVVPLSNVSAARFFLCERRRRRENRRK</sequence>
<dbReference type="EMBL" id="LIBB01000010">
    <property type="protein sequence ID" value="KRO73315.1"/>
    <property type="molecule type" value="Genomic_DNA"/>
</dbReference>
<evidence type="ECO:0000313" key="1">
    <source>
        <dbReference type="EMBL" id="KRO73315.1"/>
    </source>
</evidence>
<protein>
    <submittedName>
        <fullName evidence="1">Uncharacterized protein</fullName>
    </submittedName>
</protein>
<dbReference type="AlphaFoldDB" id="A0A0R2SKY3"/>
<accession>A0A0R2SKY3</accession>
<reference evidence="1 2" key="1">
    <citation type="submission" date="2015-10" db="EMBL/GenBank/DDBJ databases">
        <title>Metagenome-Assembled Genomes uncover a global brackish microbiome.</title>
        <authorList>
            <person name="Hugerth L.W."/>
            <person name="Larsson J."/>
            <person name="Alneberg J."/>
            <person name="Lindh M.V."/>
            <person name="Legrand C."/>
            <person name="Pinhassi J."/>
            <person name="Andersson A.F."/>
        </authorList>
    </citation>
    <scope>NUCLEOTIDE SEQUENCE [LARGE SCALE GENOMIC DNA]</scope>
    <source>
        <strain evidence="1">BACL4 MAG-120507-bin80</strain>
    </source>
</reference>
<dbReference type="Proteomes" id="UP000051934">
    <property type="component" value="Unassembled WGS sequence"/>
</dbReference>
<organism evidence="1 2">
    <name type="scientific">OM182 bacterium BACL3 MAG-120507-bin80</name>
    <dbReference type="NCBI Taxonomy" id="1655577"/>
    <lineage>
        <taxon>Bacteria</taxon>
        <taxon>Pseudomonadati</taxon>
        <taxon>Pseudomonadota</taxon>
        <taxon>Gammaproteobacteria</taxon>
        <taxon>OMG group</taxon>
        <taxon>OM182 clade</taxon>
    </lineage>
</organism>
<gene>
    <name evidence="1" type="ORF">ABR69_04450</name>
</gene>
<name>A0A0R2SKY3_9GAMM</name>
<evidence type="ECO:0000313" key="2">
    <source>
        <dbReference type="Proteomes" id="UP000051934"/>
    </source>
</evidence>
<comment type="caution">
    <text evidence="1">The sequence shown here is derived from an EMBL/GenBank/DDBJ whole genome shotgun (WGS) entry which is preliminary data.</text>
</comment>